<name>A0AAN9TGM6_9HEMI</name>
<dbReference type="SUPFAM" id="SSF53098">
    <property type="entry name" value="Ribonuclease H-like"/>
    <property type="match status" value="1"/>
</dbReference>
<protein>
    <recommendedName>
        <fullName evidence="1">HAT C-terminal dimerisation domain-containing protein</fullName>
    </recommendedName>
</protein>
<evidence type="ECO:0000313" key="3">
    <source>
        <dbReference type="Proteomes" id="UP001367676"/>
    </source>
</evidence>
<accession>A0AAN9TGM6</accession>
<dbReference type="InterPro" id="IPR008906">
    <property type="entry name" value="HATC_C_dom"/>
</dbReference>
<dbReference type="GO" id="GO:0046983">
    <property type="term" value="F:protein dimerization activity"/>
    <property type="evidence" value="ECO:0007669"/>
    <property type="project" value="InterPro"/>
</dbReference>
<proteinExistence type="predicted"/>
<reference evidence="2 3" key="1">
    <citation type="submission" date="2024-03" db="EMBL/GenBank/DDBJ databases">
        <title>Adaptation during the transition from Ophiocordyceps entomopathogen to insect associate is accompanied by gene loss and intensified selection.</title>
        <authorList>
            <person name="Ward C.M."/>
            <person name="Onetto C.A."/>
            <person name="Borneman A.R."/>
        </authorList>
    </citation>
    <scope>NUCLEOTIDE SEQUENCE [LARGE SCALE GENOMIC DNA]</scope>
    <source>
        <strain evidence="2">AWRI1</strain>
        <tissue evidence="2">Single Adult Female</tissue>
    </source>
</reference>
<feature type="domain" description="HAT C-terminal dimerisation" evidence="1">
    <location>
        <begin position="275"/>
        <end position="354"/>
    </location>
</feature>
<dbReference type="Pfam" id="PF05699">
    <property type="entry name" value="Dimer_Tnp_hAT"/>
    <property type="match status" value="1"/>
</dbReference>
<gene>
    <name evidence="2" type="ORF">V9T40_002393</name>
</gene>
<keyword evidence="3" id="KW-1185">Reference proteome</keyword>
<evidence type="ECO:0000313" key="2">
    <source>
        <dbReference type="EMBL" id="KAK7590780.1"/>
    </source>
</evidence>
<dbReference type="InterPro" id="IPR012337">
    <property type="entry name" value="RNaseH-like_sf"/>
</dbReference>
<dbReference type="AlphaFoldDB" id="A0AAN9TGM6"/>
<sequence length="358" mass="40739">MGRKQSSKIHDNLKYSSVSDTSECLLPIEVHCHEESENEDDNFDNEAQRLCRVVLKGTPEGVEVTNEYDNDVESSFDKIESFEVEEIEINLDKVEENTTNDDAPMTANEIESILFDETFIGENNNVITIRCVTHTLQLVVLDALKLGEPEEIEKVRTETYMRILALRLVTQMEIRTTKLFAENMALGACIFLDPRLKHLLKSYQKSNVIEHLCLLYERITTASKSDGSAADVVTTTSEQKSDLKFSDALSQFLAPSAPSMSTSCPNKVNIRIVLEKFFSTEPYPDCEANLNIIDYWLAQKHTDYEELSKLTDIVYGVPATQNSVERLFSHLKYIFNDQRASLNTETLNNVILLRLNKM</sequence>
<evidence type="ECO:0000259" key="1">
    <source>
        <dbReference type="Pfam" id="PF05699"/>
    </source>
</evidence>
<organism evidence="2 3">
    <name type="scientific">Parthenolecanium corni</name>
    <dbReference type="NCBI Taxonomy" id="536013"/>
    <lineage>
        <taxon>Eukaryota</taxon>
        <taxon>Metazoa</taxon>
        <taxon>Ecdysozoa</taxon>
        <taxon>Arthropoda</taxon>
        <taxon>Hexapoda</taxon>
        <taxon>Insecta</taxon>
        <taxon>Pterygota</taxon>
        <taxon>Neoptera</taxon>
        <taxon>Paraneoptera</taxon>
        <taxon>Hemiptera</taxon>
        <taxon>Sternorrhyncha</taxon>
        <taxon>Coccoidea</taxon>
        <taxon>Coccidae</taxon>
        <taxon>Parthenolecanium</taxon>
    </lineage>
</organism>
<comment type="caution">
    <text evidence="2">The sequence shown here is derived from an EMBL/GenBank/DDBJ whole genome shotgun (WGS) entry which is preliminary data.</text>
</comment>
<dbReference type="EMBL" id="JBBCAQ010000022">
    <property type="protein sequence ID" value="KAK7590780.1"/>
    <property type="molecule type" value="Genomic_DNA"/>
</dbReference>
<dbReference type="Proteomes" id="UP001367676">
    <property type="component" value="Unassembled WGS sequence"/>
</dbReference>